<comment type="caution">
    <text evidence="3">The sequence shown here is derived from an EMBL/GenBank/DDBJ whole genome shotgun (WGS) entry which is preliminary data.</text>
</comment>
<feature type="signal peptide" evidence="2">
    <location>
        <begin position="1"/>
        <end position="19"/>
    </location>
</feature>
<organism evidence="3 4">
    <name type="scientific">Tothia fuscella</name>
    <dbReference type="NCBI Taxonomy" id="1048955"/>
    <lineage>
        <taxon>Eukaryota</taxon>
        <taxon>Fungi</taxon>
        <taxon>Dikarya</taxon>
        <taxon>Ascomycota</taxon>
        <taxon>Pezizomycotina</taxon>
        <taxon>Dothideomycetes</taxon>
        <taxon>Pleosporomycetidae</taxon>
        <taxon>Venturiales</taxon>
        <taxon>Cylindrosympodiaceae</taxon>
        <taxon>Tothia</taxon>
    </lineage>
</organism>
<dbReference type="AlphaFoldDB" id="A0A9P4NRI8"/>
<evidence type="ECO:0000313" key="4">
    <source>
        <dbReference type="Proteomes" id="UP000800235"/>
    </source>
</evidence>
<evidence type="ECO:0000256" key="2">
    <source>
        <dbReference type="SAM" id="SignalP"/>
    </source>
</evidence>
<dbReference type="Proteomes" id="UP000800235">
    <property type="component" value="Unassembled WGS sequence"/>
</dbReference>
<feature type="region of interest" description="Disordered" evidence="1">
    <location>
        <begin position="168"/>
        <end position="218"/>
    </location>
</feature>
<accession>A0A9P4NRI8</accession>
<feature type="chain" id="PRO_5040489752" evidence="2">
    <location>
        <begin position="20"/>
        <end position="385"/>
    </location>
</feature>
<name>A0A9P4NRI8_9PEZI</name>
<keyword evidence="2" id="KW-0732">Signal</keyword>
<evidence type="ECO:0000256" key="1">
    <source>
        <dbReference type="SAM" id="MobiDB-lite"/>
    </source>
</evidence>
<keyword evidence="4" id="KW-1185">Reference proteome</keyword>
<gene>
    <name evidence="3" type="ORF">EJ08DRAFT_660808</name>
</gene>
<evidence type="ECO:0000313" key="3">
    <source>
        <dbReference type="EMBL" id="KAF2430332.1"/>
    </source>
</evidence>
<proteinExistence type="predicted"/>
<sequence>MLIKSHLIVLSFALRLTSALPKCIEHNVDGDRNDGDEELDLARRDPQWRRGGLSSLIAGAAAVGVANQVWEHVSGNDDSSGYDYWNSGKECTSPASSPDSADLPYTPQTQVAAQPAPLPPALPAQPAPASISAPSPESLTGLEETPYSEGGGWAPAIGANKAVDWSPAVDAMSSKSEAEKDETSLEPNSQHSPVAPHVSSAQPRAVPPKAPSQEKKQITVTTTAETIICRKFPDIISAETVHLTVFAPKSKVSIDCWTSASLPGVFGKVQGDSIWLRTLAGCYINQQSVIDNIDFLAQLNFCVSPPHWIGTAEVKTAPQDCHQCPSLKCPSQNLGSGEHIDVKCIVDGEDARGNNTWIQPVDQRCFLPATLFKRDGWLGTFGGKC</sequence>
<reference evidence="3" key="1">
    <citation type="journal article" date="2020" name="Stud. Mycol.">
        <title>101 Dothideomycetes genomes: a test case for predicting lifestyles and emergence of pathogens.</title>
        <authorList>
            <person name="Haridas S."/>
            <person name="Albert R."/>
            <person name="Binder M."/>
            <person name="Bloem J."/>
            <person name="Labutti K."/>
            <person name="Salamov A."/>
            <person name="Andreopoulos B."/>
            <person name="Baker S."/>
            <person name="Barry K."/>
            <person name="Bills G."/>
            <person name="Bluhm B."/>
            <person name="Cannon C."/>
            <person name="Castanera R."/>
            <person name="Culley D."/>
            <person name="Daum C."/>
            <person name="Ezra D."/>
            <person name="Gonzalez J."/>
            <person name="Henrissat B."/>
            <person name="Kuo A."/>
            <person name="Liang C."/>
            <person name="Lipzen A."/>
            <person name="Lutzoni F."/>
            <person name="Magnuson J."/>
            <person name="Mondo S."/>
            <person name="Nolan M."/>
            <person name="Ohm R."/>
            <person name="Pangilinan J."/>
            <person name="Park H.-J."/>
            <person name="Ramirez L."/>
            <person name="Alfaro M."/>
            <person name="Sun H."/>
            <person name="Tritt A."/>
            <person name="Yoshinaga Y."/>
            <person name="Zwiers L.-H."/>
            <person name="Turgeon B."/>
            <person name="Goodwin S."/>
            <person name="Spatafora J."/>
            <person name="Crous P."/>
            <person name="Grigoriev I."/>
        </authorList>
    </citation>
    <scope>NUCLEOTIDE SEQUENCE</scope>
    <source>
        <strain evidence="3">CBS 130266</strain>
    </source>
</reference>
<feature type="compositionally biased region" description="Low complexity" evidence="1">
    <location>
        <begin position="127"/>
        <end position="136"/>
    </location>
</feature>
<dbReference type="EMBL" id="MU007039">
    <property type="protein sequence ID" value="KAF2430332.1"/>
    <property type="molecule type" value="Genomic_DNA"/>
</dbReference>
<feature type="region of interest" description="Disordered" evidence="1">
    <location>
        <begin position="113"/>
        <end position="153"/>
    </location>
</feature>
<protein>
    <submittedName>
        <fullName evidence="3">Uncharacterized protein</fullName>
    </submittedName>
</protein>
<dbReference type="OrthoDB" id="3944451at2759"/>
<feature type="compositionally biased region" description="Pro residues" evidence="1">
    <location>
        <begin position="116"/>
        <end position="126"/>
    </location>
</feature>